<dbReference type="OrthoDB" id="2123378at2759"/>
<dbReference type="InterPro" id="IPR029006">
    <property type="entry name" value="ADF-H/Gelsolin-like_dom_sf"/>
</dbReference>
<reference evidence="2" key="1">
    <citation type="submission" date="2022-07" db="EMBL/GenBank/DDBJ databases">
        <title>Phylogenomic reconstructions and comparative analyses of Kickxellomycotina fungi.</title>
        <authorList>
            <person name="Reynolds N.K."/>
            <person name="Stajich J.E."/>
            <person name="Barry K."/>
            <person name="Grigoriev I.V."/>
            <person name="Crous P."/>
            <person name="Smith M.E."/>
        </authorList>
    </citation>
    <scope>NUCLEOTIDE SEQUENCE</scope>
    <source>
        <strain evidence="2">BCRC 34297</strain>
    </source>
</reference>
<evidence type="ECO:0000256" key="1">
    <source>
        <dbReference type="SAM" id="MobiDB-lite"/>
    </source>
</evidence>
<feature type="region of interest" description="Disordered" evidence="1">
    <location>
        <begin position="362"/>
        <end position="383"/>
    </location>
</feature>
<keyword evidence="3" id="KW-1185">Reference proteome</keyword>
<feature type="region of interest" description="Disordered" evidence="1">
    <location>
        <begin position="295"/>
        <end position="330"/>
    </location>
</feature>
<evidence type="ECO:0008006" key="4">
    <source>
        <dbReference type="Google" id="ProtNLM"/>
    </source>
</evidence>
<proteinExistence type="predicted"/>
<feature type="compositionally biased region" description="Low complexity" evidence="1">
    <location>
        <begin position="363"/>
        <end position="383"/>
    </location>
</feature>
<feature type="region of interest" description="Disordered" evidence="1">
    <location>
        <begin position="154"/>
        <end position="253"/>
    </location>
</feature>
<organism evidence="2 3">
    <name type="scientific">Coemansia pectinata</name>
    <dbReference type="NCBI Taxonomy" id="1052879"/>
    <lineage>
        <taxon>Eukaryota</taxon>
        <taxon>Fungi</taxon>
        <taxon>Fungi incertae sedis</taxon>
        <taxon>Zoopagomycota</taxon>
        <taxon>Kickxellomycotina</taxon>
        <taxon>Kickxellomycetes</taxon>
        <taxon>Kickxellales</taxon>
        <taxon>Kickxellaceae</taxon>
        <taxon>Coemansia</taxon>
    </lineage>
</organism>
<name>A0A9W8LC34_9FUNG</name>
<dbReference type="InterPro" id="IPR011993">
    <property type="entry name" value="PH-like_dom_sf"/>
</dbReference>
<dbReference type="Proteomes" id="UP001140011">
    <property type="component" value="Unassembled WGS sequence"/>
</dbReference>
<sequence length="516" mass="55149">MSCNVSDPKISEAYSRILSYDDLDCRMVIGYGTTRDTLLLYSSGNKGVAQMSANVPDEVVFGYIMFEGSGVLVTHVSHKISGVQRARGLAHQKTIAAFFSQHDVTVNTTKPSELTPTMLRERTRHLAIKSVPMKAIFAKVAGGLGRSASYQPSKLKPTLWHQRSQASSRASTPPDSASLRGVPRVVTSDSVSSTAGVASDPESSPLHYGKPESRGGELLEAPPTPKSFGGTPRLNGNSDTASDTGSDAAESSTASVPIVAISALAPEELPVADSPIITHFDHRSSRIEPSPTVIETDMPFSALPPTRSPPATAYSTGGGNSPHESRPVTSGSVASYVSAAAAAVDQSTPSFRYSSIRSRDGKSAASSLRSKSRGSVVSTSLSSTQPEVAAMLEQVNQHRQDVAALAESTGILGDKYFEGLRGYTSIQEPTNAFWKRRYFVIADKTVFMYINECSRTPSDFLHIESVVSPPRDAGDEVLMPHSIAVDFGTGEYYMYFDSASMREAFEGEVRKVISAA</sequence>
<feature type="compositionally biased region" description="Polar residues" evidence="1">
    <location>
        <begin position="161"/>
        <end position="175"/>
    </location>
</feature>
<dbReference type="SUPFAM" id="SSF55753">
    <property type="entry name" value="Actin depolymerizing proteins"/>
    <property type="match status" value="1"/>
</dbReference>
<gene>
    <name evidence="2" type="ORF">GGI19_001556</name>
</gene>
<feature type="compositionally biased region" description="Polar residues" evidence="1">
    <location>
        <begin position="234"/>
        <end position="253"/>
    </location>
</feature>
<dbReference type="EMBL" id="JANBUH010000058">
    <property type="protein sequence ID" value="KAJ2755546.1"/>
    <property type="molecule type" value="Genomic_DNA"/>
</dbReference>
<feature type="compositionally biased region" description="Polar residues" evidence="1">
    <location>
        <begin position="187"/>
        <end position="196"/>
    </location>
</feature>
<dbReference type="Gene3D" id="2.30.29.30">
    <property type="entry name" value="Pleckstrin-homology domain (PH domain)/Phosphotyrosine-binding domain (PTB)"/>
    <property type="match status" value="1"/>
</dbReference>
<dbReference type="SUPFAM" id="SSF50729">
    <property type="entry name" value="PH domain-like"/>
    <property type="match status" value="1"/>
</dbReference>
<accession>A0A9W8LC34</accession>
<comment type="caution">
    <text evidence="2">The sequence shown here is derived from an EMBL/GenBank/DDBJ whole genome shotgun (WGS) entry which is preliminary data.</text>
</comment>
<protein>
    <recommendedName>
        <fullName evidence="4">PH domain-containing protein</fullName>
    </recommendedName>
</protein>
<evidence type="ECO:0000313" key="3">
    <source>
        <dbReference type="Proteomes" id="UP001140011"/>
    </source>
</evidence>
<evidence type="ECO:0000313" key="2">
    <source>
        <dbReference type="EMBL" id="KAJ2755546.1"/>
    </source>
</evidence>
<dbReference type="AlphaFoldDB" id="A0A9W8LC34"/>
<dbReference type="Gene3D" id="3.40.20.10">
    <property type="entry name" value="Severin"/>
    <property type="match status" value="1"/>
</dbReference>